<sequence>MSPPPVRPVFLERQSYRQRRLIDAARLLPILGVLLLAVPLLWPEGNEFELGEGSAGQGLPVSRAMIYIFSVWAGLAIASALLVWRLSVEEVERLDSGGAGGARGAAPDLPAAFVLRPRGAGPTAAGPDLGREDPVADDMDADGISIENPGAEGGDGAGGGRD</sequence>
<reference evidence="4" key="1">
    <citation type="submission" date="2017-03" db="EMBL/GenBank/DDBJ databases">
        <authorList>
            <person name="Rodrigo-Torres L."/>
            <person name="Arahal R.D."/>
            <person name="Lucena T."/>
        </authorList>
    </citation>
    <scope>NUCLEOTIDE SEQUENCE [LARGE SCALE GENOMIC DNA]</scope>
    <source>
        <strain evidence="4">CECT 7751</strain>
    </source>
</reference>
<organism evidence="3 4">
    <name type="scientific">Pseudooceanicola marinus</name>
    <dbReference type="NCBI Taxonomy" id="396013"/>
    <lineage>
        <taxon>Bacteria</taxon>
        <taxon>Pseudomonadati</taxon>
        <taxon>Pseudomonadota</taxon>
        <taxon>Alphaproteobacteria</taxon>
        <taxon>Rhodobacterales</taxon>
        <taxon>Paracoccaceae</taxon>
        <taxon>Pseudooceanicola</taxon>
    </lineage>
</organism>
<evidence type="ECO:0000256" key="1">
    <source>
        <dbReference type="SAM" id="MobiDB-lite"/>
    </source>
</evidence>
<feature type="compositionally biased region" description="Gly residues" evidence="1">
    <location>
        <begin position="151"/>
        <end position="162"/>
    </location>
</feature>
<dbReference type="AlphaFoldDB" id="A0A1X6YY66"/>
<feature type="transmembrane region" description="Helical" evidence="2">
    <location>
        <begin position="64"/>
        <end position="84"/>
    </location>
</feature>
<dbReference type="Proteomes" id="UP000193963">
    <property type="component" value="Unassembled WGS sequence"/>
</dbReference>
<protein>
    <submittedName>
        <fullName evidence="3">Uncharacterized protein</fullName>
    </submittedName>
</protein>
<evidence type="ECO:0000313" key="3">
    <source>
        <dbReference type="EMBL" id="SLN34801.1"/>
    </source>
</evidence>
<feature type="transmembrane region" description="Helical" evidence="2">
    <location>
        <begin position="21"/>
        <end position="42"/>
    </location>
</feature>
<name>A0A1X6YY66_9RHOB</name>
<dbReference type="EMBL" id="FWFN01000003">
    <property type="protein sequence ID" value="SLN34801.1"/>
    <property type="molecule type" value="Genomic_DNA"/>
</dbReference>
<keyword evidence="2" id="KW-1133">Transmembrane helix</keyword>
<dbReference type="RefSeq" id="WP_306372307.1">
    <property type="nucleotide sequence ID" value="NZ_FWFN01000003.1"/>
</dbReference>
<accession>A0A1X6YY66</accession>
<keyword evidence="2" id="KW-0812">Transmembrane</keyword>
<keyword evidence="2" id="KW-0472">Membrane</keyword>
<evidence type="ECO:0000256" key="2">
    <source>
        <dbReference type="SAM" id="Phobius"/>
    </source>
</evidence>
<proteinExistence type="predicted"/>
<gene>
    <name evidence="3" type="ORF">PSM7751_01443</name>
</gene>
<feature type="region of interest" description="Disordered" evidence="1">
    <location>
        <begin position="116"/>
        <end position="162"/>
    </location>
</feature>
<keyword evidence="4" id="KW-1185">Reference proteome</keyword>
<evidence type="ECO:0000313" key="4">
    <source>
        <dbReference type="Proteomes" id="UP000193963"/>
    </source>
</evidence>